<proteinExistence type="predicted"/>
<dbReference type="EMBL" id="JAVDVQ010000001">
    <property type="protein sequence ID" value="MDR7080995.1"/>
    <property type="molecule type" value="Genomic_DNA"/>
</dbReference>
<evidence type="ECO:0000313" key="2">
    <source>
        <dbReference type="Proteomes" id="UP001252243"/>
    </source>
</evidence>
<gene>
    <name evidence="1" type="ORF">J2X01_000264</name>
</gene>
<sequence length="89" mass="10091">MNSPEAARHCVAICQLSNQRPEDFNVNTELLVLENGEIHVSTWDAEPRDGGFDVHVLNDRVDALGFMVITDWEFFDEKAYAVVERRPGS</sequence>
<accession>A0ABU1U7B3</accession>
<dbReference type="Proteomes" id="UP001252243">
    <property type="component" value="Unassembled WGS sequence"/>
</dbReference>
<comment type="caution">
    <text evidence="1">The sequence shown here is derived from an EMBL/GenBank/DDBJ whole genome shotgun (WGS) entry which is preliminary data.</text>
</comment>
<reference evidence="1 2" key="1">
    <citation type="submission" date="2023-07" db="EMBL/GenBank/DDBJ databases">
        <title>Sorghum-associated microbial communities from plants grown in Nebraska, USA.</title>
        <authorList>
            <person name="Schachtman D."/>
        </authorList>
    </citation>
    <scope>NUCLEOTIDE SEQUENCE [LARGE SCALE GENOMIC DNA]</scope>
    <source>
        <strain evidence="1 2">BE167</strain>
    </source>
</reference>
<dbReference type="RefSeq" id="WP_310049837.1">
    <property type="nucleotide sequence ID" value="NZ_JAVDVQ010000001.1"/>
</dbReference>
<organism evidence="1 2">
    <name type="scientific">Arthrobacter ginsengisoli</name>
    <dbReference type="NCBI Taxonomy" id="1356565"/>
    <lineage>
        <taxon>Bacteria</taxon>
        <taxon>Bacillati</taxon>
        <taxon>Actinomycetota</taxon>
        <taxon>Actinomycetes</taxon>
        <taxon>Micrococcales</taxon>
        <taxon>Micrococcaceae</taxon>
        <taxon>Arthrobacter</taxon>
    </lineage>
</organism>
<keyword evidence="2" id="KW-1185">Reference proteome</keyword>
<name>A0ABU1U7B3_9MICC</name>
<protein>
    <submittedName>
        <fullName evidence="1">Uncharacterized protein</fullName>
    </submittedName>
</protein>
<evidence type="ECO:0000313" key="1">
    <source>
        <dbReference type="EMBL" id="MDR7080995.1"/>
    </source>
</evidence>